<comment type="caution">
    <text evidence="2">The sequence shown here is derived from an EMBL/GenBank/DDBJ whole genome shotgun (WGS) entry which is preliminary data.</text>
</comment>
<dbReference type="EMBL" id="JBJYXY010000001">
    <property type="protein sequence ID" value="MFN2974134.1"/>
    <property type="molecule type" value="Genomic_DNA"/>
</dbReference>
<feature type="transmembrane region" description="Helical" evidence="1">
    <location>
        <begin position="216"/>
        <end position="236"/>
    </location>
</feature>
<keyword evidence="1" id="KW-1133">Transmembrane helix</keyword>
<feature type="transmembrane region" description="Helical" evidence="1">
    <location>
        <begin position="242"/>
        <end position="263"/>
    </location>
</feature>
<organism evidence="2 3">
    <name type="scientific">Terriglobus aquaticus</name>
    <dbReference type="NCBI Taxonomy" id="940139"/>
    <lineage>
        <taxon>Bacteria</taxon>
        <taxon>Pseudomonadati</taxon>
        <taxon>Acidobacteriota</taxon>
        <taxon>Terriglobia</taxon>
        <taxon>Terriglobales</taxon>
        <taxon>Acidobacteriaceae</taxon>
        <taxon>Terriglobus</taxon>
    </lineage>
</organism>
<keyword evidence="3" id="KW-1185">Reference proteome</keyword>
<dbReference type="Proteomes" id="UP001634747">
    <property type="component" value="Unassembled WGS sequence"/>
</dbReference>
<name>A0ABW9KEU5_9BACT</name>
<feature type="transmembrane region" description="Helical" evidence="1">
    <location>
        <begin position="293"/>
        <end position="315"/>
    </location>
</feature>
<keyword evidence="1" id="KW-0812">Transmembrane</keyword>
<sequence length="456" mass="50850">MPDPAASLIPGAVVPAPPAPWSHLHRVLFRVAFVYFLLFAFCYGNGNLFDIIPVVGDRITQGLNWPLDHLAEWISTHVLHYSGIGATHHETGSGDTLVQWVEEWVFVGVAIVAGLLWSAIAAARGHRRVEYTTAHAWLRFLLRLTCGMFMLSYGFAKLFPMQMPPISTAVLNEPVGNMSPMTMLWSLLALNPAYQIICGAAEVIGGVLILFRRTALAGALVSAFVMTNVLLYNLFFDVPVKLFAANLLLALVFITLPDVPALFRFFWLHQPAAPAGVWIPQIERKRFRIATRVVEVIFIIAFLIAGPILNGIGWWKYHKASLGKTPLQGAWHIDAPTPSLASPEQQPITAIYVDSPTLVRTRSTDGALWRTSLRCDEKTPACNIRIYTTGSRARYAWKAVDADHMVLTAIPPRDAKPQDAAHFHPYTLTLTRIPLPTHYPLLDRGFHWVNEWGLER</sequence>
<keyword evidence="1" id="KW-0472">Membrane</keyword>
<feature type="transmembrane region" description="Helical" evidence="1">
    <location>
        <begin position="136"/>
        <end position="156"/>
    </location>
</feature>
<protein>
    <recommendedName>
        <fullName evidence="4">DoxX family protein</fullName>
    </recommendedName>
</protein>
<evidence type="ECO:0008006" key="4">
    <source>
        <dbReference type="Google" id="ProtNLM"/>
    </source>
</evidence>
<reference evidence="2 3" key="1">
    <citation type="submission" date="2024-12" db="EMBL/GenBank/DDBJ databases">
        <authorList>
            <person name="Lee Y."/>
        </authorList>
    </citation>
    <scope>NUCLEOTIDE SEQUENCE [LARGE SCALE GENOMIC DNA]</scope>
    <source>
        <strain evidence="2 3">03SUJ4</strain>
    </source>
</reference>
<gene>
    <name evidence="2" type="ORF">ACK2TP_00010</name>
</gene>
<evidence type="ECO:0000256" key="1">
    <source>
        <dbReference type="SAM" id="Phobius"/>
    </source>
</evidence>
<proteinExistence type="predicted"/>
<feature type="transmembrane region" description="Helical" evidence="1">
    <location>
        <begin position="193"/>
        <end position="211"/>
    </location>
</feature>
<evidence type="ECO:0000313" key="2">
    <source>
        <dbReference type="EMBL" id="MFN2974134.1"/>
    </source>
</evidence>
<evidence type="ECO:0000313" key="3">
    <source>
        <dbReference type="Proteomes" id="UP001634747"/>
    </source>
</evidence>
<dbReference type="RefSeq" id="WP_263414292.1">
    <property type="nucleotide sequence ID" value="NZ_BAABBH010000001.1"/>
</dbReference>
<accession>A0ABW9KEU5</accession>
<feature type="transmembrane region" description="Helical" evidence="1">
    <location>
        <begin position="104"/>
        <end position="124"/>
    </location>
</feature>
<feature type="transmembrane region" description="Helical" evidence="1">
    <location>
        <begin position="27"/>
        <end position="46"/>
    </location>
</feature>